<dbReference type="Proteomes" id="UP000660262">
    <property type="component" value="Unassembled WGS sequence"/>
</dbReference>
<evidence type="ECO:0000256" key="1">
    <source>
        <dbReference type="SAM" id="Phobius"/>
    </source>
</evidence>
<dbReference type="InterPro" id="IPR007065">
    <property type="entry name" value="HPP"/>
</dbReference>
<evidence type="ECO:0000313" key="4">
    <source>
        <dbReference type="Proteomes" id="UP000660262"/>
    </source>
</evidence>
<dbReference type="PANTHER" id="PTHR33741">
    <property type="entry name" value="TRANSMEMBRANE PROTEIN DDB_G0269096-RELATED"/>
    <property type="match status" value="1"/>
</dbReference>
<feature type="transmembrane region" description="Helical" evidence="1">
    <location>
        <begin position="317"/>
        <end position="334"/>
    </location>
</feature>
<accession>A0A830I2A8</accession>
<keyword evidence="1" id="KW-0472">Membrane</keyword>
<organism evidence="3 4">
    <name type="scientific">Pycnococcus provasolii</name>
    <dbReference type="NCBI Taxonomy" id="41880"/>
    <lineage>
        <taxon>Eukaryota</taxon>
        <taxon>Viridiplantae</taxon>
        <taxon>Chlorophyta</taxon>
        <taxon>Pseudoscourfieldiophyceae</taxon>
        <taxon>Pseudoscourfieldiales</taxon>
        <taxon>Pycnococcaceae</taxon>
        <taxon>Pycnococcus</taxon>
    </lineage>
</organism>
<proteinExistence type="predicted"/>
<keyword evidence="1" id="KW-0812">Transmembrane</keyword>
<feature type="transmembrane region" description="Helical" evidence="1">
    <location>
        <begin position="346"/>
        <end position="363"/>
    </location>
</feature>
<feature type="transmembrane region" description="Helical" evidence="1">
    <location>
        <begin position="383"/>
        <end position="408"/>
    </location>
</feature>
<dbReference type="InterPro" id="IPR058581">
    <property type="entry name" value="TM_HPP"/>
</dbReference>
<feature type="transmembrane region" description="Helical" evidence="1">
    <location>
        <begin position="420"/>
        <end position="439"/>
    </location>
</feature>
<dbReference type="EMBL" id="BNJQ01000033">
    <property type="protein sequence ID" value="GHP11199.1"/>
    <property type="molecule type" value="Genomic_DNA"/>
</dbReference>
<evidence type="ECO:0000313" key="3">
    <source>
        <dbReference type="EMBL" id="GHP11199.1"/>
    </source>
</evidence>
<reference evidence="3" key="1">
    <citation type="submission" date="2020-10" db="EMBL/GenBank/DDBJ databases">
        <title>Unveiling of a novel bifunctional photoreceptor, Dualchrome1, isolated from a cosmopolitan green alga.</title>
        <authorList>
            <person name="Suzuki S."/>
            <person name="Kawachi M."/>
        </authorList>
    </citation>
    <scope>NUCLEOTIDE SEQUENCE</scope>
    <source>
        <strain evidence="3">NIES 2893</strain>
    </source>
</reference>
<feature type="domain" description="HPP transmembrane region" evidence="2">
    <location>
        <begin position="282"/>
        <end position="449"/>
    </location>
</feature>
<keyword evidence="1" id="KW-1133">Transmembrane helix</keyword>
<protein>
    <recommendedName>
        <fullName evidence="2">HPP transmembrane region domain-containing protein</fullName>
    </recommendedName>
</protein>
<sequence>MAKKEDHVSAVAIYIGGYNNNIVGSAPAPVWEEHTAMLDDDVAFSKDKHAWKHATNTLLAAISRDAGGVGAAELWTRPYDEQSNANLLHLTARWSSKPADDAALVGTKTPEPAPPGVGYAAVLMEDDDGKAIINFRELDSLANNPELPPDERIEKLMPRYERVAGLTLASNVGVIVLFVEKSNDPDDVDRPVAPCERASAMPFLRASAAAVSALVQTRLPRHMYLAQRTNKAARSWRSLRSIVRSGLLKPPKDLAHVPQKASRLKAYASKFKGAAKGTPPKMIKLEQAAHIFIGVFITLILLSGGNKLISEETSGEYGLLLGSMGALCTLLFAAPNSPLAQPRNVLYGHLMACLVGIVLNYMTETANDKGDGIPRWVTQALSPSLAIAGMALFGVTHPPAGAVSLIMVSAKPMIDAKWRAVGAPVFAMITISVIVASMYNNAHPKKQYPTAWLLQPTFTR</sequence>
<feature type="transmembrane region" description="Helical" evidence="1">
    <location>
        <begin position="288"/>
        <end position="305"/>
    </location>
</feature>
<gene>
    <name evidence="3" type="ORF">PPROV_000992900</name>
</gene>
<dbReference type="AlphaFoldDB" id="A0A830I2A8"/>
<dbReference type="PANTHER" id="PTHR33741:SF5">
    <property type="entry name" value="TRANSMEMBRANE PROTEIN DDB_G0269096-RELATED"/>
    <property type="match status" value="1"/>
</dbReference>
<dbReference type="OrthoDB" id="2016548at2759"/>
<name>A0A830I2A8_9CHLO</name>
<comment type="caution">
    <text evidence="3">The sequence shown here is derived from an EMBL/GenBank/DDBJ whole genome shotgun (WGS) entry which is preliminary data.</text>
</comment>
<evidence type="ECO:0000259" key="2">
    <source>
        <dbReference type="Pfam" id="PF04982"/>
    </source>
</evidence>
<dbReference type="Pfam" id="PF04982">
    <property type="entry name" value="TM_HPP"/>
    <property type="match status" value="1"/>
</dbReference>
<keyword evidence="4" id="KW-1185">Reference proteome</keyword>